<feature type="region of interest" description="Disordered" evidence="1">
    <location>
        <begin position="55"/>
        <end position="76"/>
    </location>
</feature>
<sequence length="76" mass="8214">MVSLSTLKSMLGDDWYVNGNGNPSHHDFQSVQNYPELKDIASPSNPTAAESLLLQPVDSSSSCSESSMFNLDPPQV</sequence>
<accession>A0A822YTA7</accession>
<dbReference type="Proteomes" id="UP000607653">
    <property type="component" value="Unassembled WGS sequence"/>
</dbReference>
<keyword evidence="3" id="KW-1185">Reference proteome</keyword>
<dbReference type="AlphaFoldDB" id="A0A822YTA7"/>
<proteinExistence type="predicted"/>
<protein>
    <submittedName>
        <fullName evidence="2">Uncharacterized protein</fullName>
    </submittedName>
</protein>
<comment type="caution">
    <text evidence="2">The sequence shown here is derived from an EMBL/GenBank/DDBJ whole genome shotgun (WGS) entry which is preliminary data.</text>
</comment>
<dbReference type="EMBL" id="DUZY01000003">
    <property type="protein sequence ID" value="DAD32458.1"/>
    <property type="molecule type" value="Genomic_DNA"/>
</dbReference>
<organism evidence="2 3">
    <name type="scientific">Nelumbo nucifera</name>
    <name type="common">Sacred lotus</name>
    <dbReference type="NCBI Taxonomy" id="4432"/>
    <lineage>
        <taxon>Eukaryota</taxon>
        <taxon>Viridiplantae</taxon>
        <taxon>Streptophyta</taxon>
        <taxon>Embryophyta</taxon>
        <taxon>Tracheophyta</taxon>
        <taxon>Spermatophyta</taxon>
        <taxon>Magnoliopsida</taxon>
        <taxon>Proteales</taxon>
        <taxon>Nelumbonaceae</taxon>
        <taxon>Nelumbo</taxon>
    </lineage>
</organism>
<name>A0A822YTA7_NELNU</name>
<evidence type="ECO:0000256" key="1">
    <source>
        <dbReference type="SAM" id="MobiDB-lite"/>
    </source>
</evidence>
<gene>
    <name evidence="2" type="ORF">HUJ06_011309</name>
</gene>
<evidence type="ECO:0000313" key="3">
    <source>
        <dbReference type="Proteomes" id="UP000607653"/>
    </source>
</evidence>
<evidence type="ECO:0000313" key="2">
    <source>
        <dbReference type="EMBL" id="DAD32458.1"/>
    </source>
</evidence>
<reference evidence="2 3" key="1">
    <citation type="journal article" date="2020" name="Mol. Biol. Evol.">
        <title>Distinct Expression and Methylation Patterns for Genes with Different Fates following a Single Whole-Genome Duplication in Flowering Plants.</title>
        <authorList>
            <person name="Shi T."/>
            <person name="Rahmani R.S."/>
            <person name="Gugger P.F."/>
            <person name="Wang M."/>
            <person name="Li H."/>
            <person name="Zhang Y."/>
            <person name="Li Z."/>
            <person name="Wang Q."/>
            <person name="Van de Peer Y."/>
            <person name="Marchal K."/>
            <person name="Chen J."/>
        </authorList>
    </citation>
    <scope>NUCLEOTIDE SEQUENCE [LARGE SCALE GENOMIC DNA]</scope>
    <source>
        <tissue evidence="2">Leaf</tissue>
    </source>
</reference>